<protein>
    <submittedName>
        <fullName evidence="2">Transcription factor Spt20</fullName>
    </submittedName>
</protein>
<dbReference type="EMBL" id="ML002366">
    <property type="protein sequence ID" value="RKP38450.1"/>
    <property type="molecule type" value="Genomic_DNA"/>
</dbReference>
<evidence type="ECO:0000313" key="2">
    <source>
        <dbReference type="EMBL" id="RKP38450.1"/>
    </source>
</evidence>
<keyword evidence="3" id="KW-1185">Reference proteome</keyword>
<dbReference type="PANTHER" id="PTHR13526:SF8">
    <property type="entry name" value="TRANSCRIPTION FACTOR SPT20 HOMOLOG"/>
    <property type="match status" value="1"/>
</dbReference>
<dbReference type="Proteomes" id="UP000268162">
    <property type="component" value="Unassembled WGS sequence"/>
</dbReference>
<dbReference type="InterPro" id="IPR046468">
    <property type="entry name" value="Spt20-like_SEP"/>
</dbReference>
<dbReference type="PANTHER" id="PTHR13526">
    <property type="entry name" value="TRANSCRIPTION FACTOR SPT20 HOMOLOG"/>
    <property type="match status" value="1"/>
</dbReference>
<name>A0A4Q0A032_9FUNG</name>
<dbReference type="GO" id="GO:0003712">
    <property type="term" value="F:transcription coregulator activity"/>
    <property type="evidence" value="ECO:0007669"/>
    <property type="project" value="InterPro"/>
</dbReference>
<organism evidence="2 3">
    <name type="scientific">Dimargaris cristalligena</name>
    <dbReference type="NCBI Taxonomy" id="215637"/>
    <lineage>
        <taxon>Eukaryota</taxon>
        <taxon>Fungi</taxon>
        <taxon>Fungi incertae sedis</taxon>
        <taxon>Zoopagomycota</taxon>
        <taxon>Kickxellomycotina</taxon>
        <taxon>Dimargaritomycetes</taxon>
        <taxon>Dimargaritales</taxon>
        <taxon>Dimargaritaceae</taxon>
        <taxon>Dimargaris</taxon>
    </lineage>
</organism>
<dbReference type="Pfam" id="PF12090">
    <property type="entry name" value="Spt20_SEP"/>
    <property type="match status" value="1"/>
</dbReference>
<dbReference type="InterPro" id="IPR021950">
    <property type="entry name" value="Spt20"/>
</dbReference>
<feature type="non-terminal residue" evidence="2">
    <location>
        <position position="151"/>
    </location>
</feature>
<proteinExistence type="predicted"/>
<gene>
    <name evidence="2" type="ORF">BJ085DRAFT_4065</name>
</gene>
<dbReference type="GO" id="GO:0006357">
    <property type="term" value="P:regulation of transcription by RNA polymerase II"/>
    <property type="evidence" value="ECO:0007669"/>
    <property type="project" value="TreeGrafter"/>
</dbReference>
<dbReference type="STRING" id="215637.A0A4Q0A032"/>
<feature type="domain" description="Spt20-like SEP" evidence="1">
    <location>
        <begin position="8"/>
        <end position="150"/>
    </location>
</feature>
<reference evidence="3" key="1">
    <citation type="journal article" date="2018" name="Nat. Microbiol.">
        <title>Leveraging single-cell genomics to expand the fungal tree of life.</title>
        <authorList>
            <person name="Ahrendt S.R."/>
            <person name="Quandt C.A."/>
            <person name="Ciobanu D."/>
            <person name="Clum A."/>
            <person name="Salamov A."/>
            <person name="Andreopoulos B."/>
            <person name="Cheng J.F."/>
            <person name="Woyke T."/>
            <person name="Pelin A."/>
            <person name="Henrissat B."/>
            <person name="Reynolds N.K."/>
            <person name="Benny G.L."/>
            <person name="Smith M.E."/>
            <person name="James T.Y."/>
            <person name="Grigoriev I.V."/>
        </authorList>
    </citation>
    <scope>NUCLEOTIDE SEQUENCE [LARGE SCALE GENOMIC DNA]</scope>
    <source>
        <strain evidence="3">RSA 468</strain>
    </source>
</reference>
<evidence type="ECO:0000259" key="1">
    <source>
        <dbReference type="Pfam" id="PF12090"/>
    </source>
</evidence>
<accession>A0A4Q0A032</accession>
<dbReference type="AlphaFoldDB" id="A0A4Q0A032"/>
<evidence type="ECO:0000313" key="3">
    <source>
        <dbReference type="Proteomes" id="UP000268162"/>
    </source>
</evidence>
<feature type="non-terminal residue" evidence="2">
    <location>
        <position position="1"/>
    </location>
</feature>
<sequence length="151" mass="17548">LLEKYRASPPSLIMHVYANHFRFEHQDGMYLLSSPMRFFFDFIRDGTMPVDLQDVFHEAQLPFFEGHLIVEVHDHRLTDRRGRKPPLPFDEPSALRPSAASLWTNIGLLSRERDQPLTMEETLELESKILLETEEPLCLNPSFQVARVSNA</sequence>
<dbReference type="GO" id="GO:0000124">
    <property type="term" value="C:SAGA complex"/>
    <property type="evidence" value="ECO:0007669"/>
    <property type="project" value="InterPro"/>
</dbReference>